<dbReference type="InterPro" id="IPR010300">
    <property type="entry name" value="CDO_1"/>
</dbReference>
<evidence type="ECO:0000256" key="4">
    <source>
        <dbReference type="ARBA" id="ARBA00022964"/>
    </source>
</evidence>
<dbReference type="GeneID" id="42007464"/>
<dbReference type="PANTHER" id="PTHR12918">
    <property type="entry name" value="CYSTEINE DIOXYGENASE"/>
    <property type="match status" value="1"/>
</dbReference>
<dbReference type="AlphaFoldDB" id="A0A507BXP7"/>
<keyword evidence="4 7" id="KW-0223">Dioxygenase</keyword>
<dbReference type="EMBL" id="QEAO01000095">
    <property type="protein sequence ID" value="TPX30125.1"/>
    <property type="molecule type" value="Genomic_DNA"/>
</dbReference>
<dbReference type="OrthoDB" id="543511at2759"/>
<dbReference type="InterPro" id="IPR014710">
    <property type="entry name" value="RmlC-like_jellyroll"/>
</dbReference>
<dbReference type="Pfam" id="PF05995">
    <property type="entry name" value="CDO_I"/>
    <property type="match status" value="1"/>
</dbReference>
<comment type="caution">
    <text evidence="8">The sequence shown here is derived from an EMBL/GenBank/DDBJ whole genome shotgun (WGS) entry which is preliminary data.</text>
</comment>
<organism evidence="8 9">
    <name type="scientific">Synchytrium microbalum</name>
    <dbReference type="NCBI Taxonomy" id="1806994"/>
    <lineage>
        <taxon>Eukaryota</taxon>
        <taxon>Fungi</taxon>
        <taxon>Fungi incertae sedis</taxon>
        <taxon>Chytridiomycota</taxon>
        <taxon>Chytridiomycota incertae sedis</taxon>
        <taxon>Chytridiomycetes</taxon>
        <taxon>Synchytriales</taxon>
        <taxon>Synchytriaceae</taxon>
        <taxon>Synchytrium</taxon>
    </lineage>
</organism>
<dbReference type="GO" id="GO:0019448">
    <property type="term" value="P:L-cysteine catabolic process"/>
    <property type="evidence" value="ECO:0007669"/>
    <property type="project" value="TreeGrafter"/>
</dbReference>
<comment type="similarity">
    <text evidence="1 7">Belongs to the cysteine dioxygenase family.</text>
</comment>
<gene>
    <name evidence="8" type="ORF">SmJEL517_g06241</name>
</gene>
<dbReference type="Gene3D" id="2.60.120.10">
    <property type="entry name" value="Jelly Rolls"/>
    <property type="match status" value="1"/>
</dbReference>
<comment type="cofactor">
    <cofactor evidence="7">
        <name>Fe cation</name>
        <dbReference type="ChEBI" id="CHEBI:24875"/>
    </cofactor>
    <text evidence="7">Binds 1 Fe cation per subunit.</text>
</comment>
<evidence type="ECO:0000256" key="7">
    <source>
        <dbReference type="RuleBase" id="RU366010"/>
    </source>
</evidence>
<evidence type="ECO:0000256" key="3">
    <source>
        <dbReference type="ARBA" id="ARBA00022723"/>
    </source>
</evidence>
<dbReference type="Proteomes" id="UP000319731">
    <property type="component" value="Unassembled WGS sequence"/>
</dbReference>
<proteinExistence type="inferred from homology"/>
<dbReference type="GO" id="GO:0008198">
    <property type="term" value="F:ferrous iron binding"/>
    <property type="evidence" value="ECO:0007669"/>
    <property type="project" value="TreeGrafter"/>
</dbReference>
<sequence>MRYSWPDENTRKEMQVKETFHHSANAVTYMHDKIGLHRIANLTDKPAISLHLYTPAFDTCATFEEGTGKKRQCGKCTFYTINGEKVERTYSTTSSNDEAGIISTVTDITTL</sequence>
<keyword evidence="9" id="KW-1185">Reference proteome</keyword>
<keyword evidence="3 7" id="KW-0479">Metal-binding</keyword>
<protein>
    <recommendedName>
        <fullName evidence="2 7">Cysteine dioxygenase</fullName>
        <ecNumber evidence="2 7">1.13.11.20</ecNumber>
    </recommendedName>
</protein>
<dbReference type="PANTHER" id="PTHR12918:SF1">
    <property type="entry name" value="CYSTEINE DIOXYGENASE TYPE 1"/>
    <property type="match status" value="1"/>
</dbReference>
<dbReference type="InterPro" id="IPR011051">
    <property type="entry name" value="RmlC_Cupin_sf"/>
</dbReference>
<evidence type="ECO:0000256" key="1">
    <source>
        <dbReference type="ARBA" id="ARBA00006622"/>
    </source>
</evidence>
<dbReference type="GO" id="GO:0017172">
    <property type="term" value="F:cysteine dioxygenase activity"/>
    <property type="evidence" value="ECO:0007669"/>
    <property type="project" value="UniProtKB-UniRule"/>
</dbReference>
<dbReference type="STRING" id="1806994.A0A507BXP7"/>
<evidence type="ECO:0000256" key="6">
    <source>
        <dbReference type="ARBA" id="ARBA00023004"/>
    </source>
</evidence>
<keyword evidence="6 7" id="KW-0408">Iron</keyword>
<accession>A0A507BXP7</accession>
<reference evidence="8 9" key="1">
    <citation type="journal article" date="2019" name="Sci. Rep.">
        <title>Comparative genomics of chytrid fungi reveal insights into the obligate biotrophic and pathogenic lifestyle of Synchytrium endobioticum.</title>
        <authorList>
            <person name="van de Vossenberg B.T.L.H."/>
            <person name="Warris S."/>
            <person name="Nguyen H.D.T."/>
            <person name="van Gent-Pelzer M.P.E."/>
            <person name="Joly D.L."/>
            <person name="van de Geest H.C."/>
            <person name="Bonants P.J.M."/>
            <person name="Smith D.S."/>
            <person name="Levesque C.A."/>
            <person name="van der Lee T.A.J."/>
        </authorList>
    </citation>
    <scope>NUCLEOTIDE SEQUENCE [LARGE SCALE GENOMIC DNA]</scope>
    <source>
        <strain evidence="8 9">JEL517</strain>
    </source>
</reference>
<comment type="catalytic activity">
    <reaction evidence="7">
        <text>L-cysteine + O2 = 3-sulfino-L-alanine + H(+)</text>
        <dbReference type="Rhea" id="RHEA:20441"/>
        <dbReference type="ChEBI" id="CHEBI:15378"/>
        <dbReference type="ChEBI" id="CHEBI:15379"/>
        <dbReference type="ChEBI" id="CHEBI:35235"/>
        <dbReference type="ChEBI" id="CHEBI:61085"/>
        <dbReference type="EC" id="1.13.11.20"/>
    </reaction>
</comment>
<evidence type="ECO:0000313" key="9">
    <source>
        <dbReference type="Proteomes" id="UP000319731"/>
    </source>
</evidence>
<dbReference type="EC" id="1.13.11.20" evidence="2 7"/>
<evidence type="ECO:0000256" key="5">
    <source>
        <dbReference type="ARBA" id="ARBA00023002"/>
    </source>
</evidence>
<dbReference type="RefSeq" id="XP_031021858.1">
    <property type="nucleotide sequence ID" value="XM_031172167.1"/>
</dbReference>
<evidence type="ECO:0000256" key="2">
    <source>
        <dbReference type="ARBA" id="ARBA00013133"/>
    </source>
</evidence>
<name>A0A507BXP7_9FUNG</name>
<keyword evidence="5 7" id="KW-0560">Oxidoreductase</keyword>
<evidence type="ECO:0000313" key="8">
    <source>
        <dbReference type="EMBL" id="TPX30125.1"/>
    </source>
</evidence>
<dbReference type="SUPFAM" id="SSF51182">
    <property type="entry name" value="RmlC-like cupins"/>
    <property type="match status" value="1"/>
</dbReference>